<dbReference type="InParanoid" id="A0A200QYI9"/>
<evidence type="ECO:0000256" key="1">
    <source>
        <dbReference type="SAM" id="MobiDB-lite"/>
    </source>
</evidence>
<dbReference type="AlphaFoldDB" id="A0A200QYI9"/>
<accession>A0A200QYI9</accession>
<feature type="compositionally biased region" description="Low complexity" evidence="1">
    <location>
        <begin position="28"/>
        <end position="37"/>
    </location>
</feature>
<evidence type="ECO:0000313" key="2">
    <source>
        <dbReference type="EMBL" id="OVA15491.1"/>
    </source>
</evidence>
<feature type="region of interest" description="Disordered" evidence="1">
    <location>
        <begin position="1"/>
        <end position="39"/>
    </location>
</feature>
<evidence type="ECO:0000313" key="3">
    <source>
        <dbReference type="Proteomes" id="UP000195402"/>
    </source>
</evidence>
<sequence>MASSAPSYPSPSDTTSPISFPETHITDSNTNTSTPSPLHSQWQKADQTLFSWLNATLTEPIFSQVYHLRSSSEVWAALEANFASHNTANIVQLQNTLNTIRKDNLSITDYLHKIKIAVDVLATVDKSLFDLDLISNTLRGLGLDYESFITAIYTRPVLPTFHELHALLLHHKARLEYQMHHQHILPQSSVPFARTQSANNSNQQRSSSGYHGSRGSTNGGGGRGDRNGNGRGRENTAMFPLLAINVSIITSIQMNFYNPL</sequence>
<keyword evidence="3" id="KW-1185">Reference proteome</keyword>
<dbReference type="EMBL" id="MVGT01000754">
    <property type="protein sequence ID" value="OVA15491.1"/>
    <property type="molecule type" value="Genomic_DNA"/>
</dbReference>
<comment type="caution">
    <text evidence="2">The sequence shown here is derived from an EMBL/GenBank/DDBJ whole genome shotgun (WGS) entry which is preliminary data.</text>
</comment>
<gene>
    <name evidence="2" type="ORF">BVC80_9035g5</name>
</gene>
<feature type="region of interest" description="Disordered" evidence="1">
    <location>
        <begin position="194"/>
        <end position="233"/>
    </location>
</feature>
<dbReference type="Pfam" id="PF14223">
    <property type="entry name" value="Retrotran_gag_2"/>
    <property type="match status" value="1"/>
</dbReference>
<dbReference type="OMA" id="THITDSN"/>
<dbReference type="OrthoDB" id="5544992at2759"/>
<name>A0A200QYI9_MACCD</name>
<feature type="compositionally biased region" description="Low complexity" evidence="1">
    <location>
        <begin position="196"/>
        <end position="216"/>
    </location>
</feature>
<dbReference type="Proteomes" id="UP000195402">
    <property type="component" value="Unassembled WGS sequence"/>
</dbReference>
<organism evidence="2 3">
    <name type="scientific">Macleaya cordata</name>
    <name type="common">Five-seeded plume-poppy</name>
    <name type="synonym">Bocconia cordata</name>
    <dbReference type="NCBI Taxonomy" id="56857"/>
    <lineage>
        <taxon>Eukaryota</taxon>
        <taxon>Viridiplantae</taxon>
        <taxon>Streptophyta</taxon>
        <taxon>Embryophyta</taxon>
        <taxon>Tracheophyta</taxon>
        <taxon>Spermatophyta</taxon>
        <taxon>Magnoliopsida</taxon>
        <taxon>Ranunculales</taxon>
        <taxon>Papaveraceae</taxon>
        <taxon>Papaveroideae</taxon>
        <taxon>Macleaya</taxon>
    </lineage>
</organism>
<feature type="compositionally biased region" description="Basic and acidic residues" evidence="1">
    <location>
        <begin position="223"/>
        <end position="233"/>
    </location>
</feature>
<dbReference type="PANTHER" id="PTHR47481">
    <property type="match status" value="1"/>
</dbReference>
<evidence type="ECO:0008006" key="4">
    <source>
        <dbReference type="Google" id="ProtNLM"/>
    </source>
</evidence>
<proteinExistence type="predicted"/>
<reference evidence="2 3" key="1">
    <citation type="journal article" date="2017" name="Mol. Plant">
        <title>The Genome of Medicinal Plant Macleaya cordata Provides New Insights into Benzylisoquinoline Alkaloids Metabolism.</title>
        <authorList>
            <person name="Liu X."/>
            <person name="Liu Y."/>
            <person name="Huang P."/>
            <person name="Ma Y."/>
            <person name="Qing Z."/>
            <person name="Tang Q."/>
            <person name="Cao H."/>
            <person name="Cheng P."/>
            <person name="Zheng Y."/>
            <person name="Yuan Z."/>
            <person name="Zhou Y."/>
            <person name="Liu J."/>
            <person name="Tang Z."/>
            <person name="Zhuo Y."/>
            <person name="Zhang Y."/>
            <person name="Yu L."/>
            <person name="Huang J."/>
            <person name="Yang P."/>
            <person name="Peng Q."/>
            <person name="Zhang J."/>
            <person name="Jiang W."/>
            <person name="Zhang Z."/>
            <person name="Lin K."/>
            <person name="Ro D.K."/>
            <person name="Chen X."/>
            <person name="Xiong X."/>
            <person name="Shang Y."/>
            <person name="Huang S."/>
            <person name="Zeng J."/>
        </authorList>
    </citation>
    <scope>NUCLEOTIDE SEQUENCE [LARGE SCALE GENOMIC DNA]</scope>
    <source>
        <strain evidence="3">cv. BLH2017</strain>
        <tissue evidence="2">Root</tissue>
    </source>
</reference>
<dbReference type="PANTHER" id="PTHR47481:SF31">
    <property type="entry name" value="OS01G0873500 PROTEIN"/>
    <property type="match status" value="1"/>
</dbReference>
<feature type="compositionally biased region" description="Low complexity" evidence="1">
    <location>
        <begin position="1"/>
        <end position="21"/>
    </location>
</feature>
<protein>
    <recommendedName>
        <fullName evidence="4">Retrotransposon gag domain-containing protein</fullName>
    </recommendedName>
</protein>